<dbReference type="PANTHER" id="PTHR11575:SF24">
    <property type="entry name" value="5'-NUCLEOTIDASE"/>
    <property type="match status" value="1"/>
</dbReference>
<feature type="domain" description="Calcineurin-like phosphoesterase" evidence="3">
    <location>
        <begin position="34"/>
        <end position="247"/>
    </location>
</feature>
<name>A0A5C8FP03_9SPIR</name>
<dbReference type="GO" id="GO:0000166">
    <property type="term" value="F:nucleotide binding"/>
    <property type="evidence" value="ECO:0007669"/>
    <property type="project" value="UniProtKB-KW"/>
</dbReference>
<dbReference type="InterPro" id="IPR006179">
    <property type="entry name" value="5_nucleotidase/apyrase"/>
</dbReference>
<feature type="chain" id="PRO_5023153828" evidence="2">
    <location>
        <begin position="21"/>
        <end position="513"/>
    </location>
</feature>
<proteinExistence type="inferred from homology"/>
<evidence type="ECO:0000256" key="2">
    <source>
        <dbReference type="RuleBase" id="RU362119"/>
    </source>
</evidence>
<keyword evidence="2" id="KW-0378">Hydrolase</keyword>
<dbReference type="PRINTS" id="PR01607">
    <property type="entry name" value="APYRASEFAMLY"/>
</dbReference>
<keyword evidence="1 2" id="KW-0732">Signal</keyword>
<dbReference type="RefSeq" id="WP_147717910.1">
    <property type="nucleotide sequence ID" value="NZ_SAYE01000009.1"/>
</dbReference>
<comment type="similarity">
    <text evidence="2">Belongs to the 5'-nucleotidase family.</text>
</comment>
<dbReference type="InterPro" id="IPR004843">
    <property type="entry name" value="Calcineurin-like_PHP"/>
</dbReference>
<protein>
    <submittedName>
        <fullName evidence="5">Bifunctional metallophosphatase/5'-nucleotidase</fullName>
    </submittedName>
</protein>
<gene>
    <name evidence="5" type="ORF">EPJ84_05385</name>
</gene>
<dbReference type="Pfam" id="PF02872">
    <property type="entry name" value="5_nucleotid_C"/>
    <property type="match status" value="1"/>
</dbReference>
<feature type="domain" description="5'-Nucleotidase C-terminal" evidence="4">
    <location>
        <begin position="330"/>
        <end position="463"/>
    </location>
</feature>
<evidence type="ECO:0000259" key="4">
    <source>
        <dbReference type="Pfam" id="PF02872"/>
    </source>
</evidence>
<comment type="caution">
    <text evidence="5">The sequence shown here is derived from an EMBL/GenBank/DDBJ whole genome shotgun (WGS) entry which is preliminary data.</text>
</comment>
<dbReference type="Gene3D" id="3.90.780.10">
    <property type="entry name" value="5'-Nucleotidase, C-terminal domain"/>
    <property type="match status" value="1"/>
</dbReference>
<dbReference type="InterPro" id="IPR008334">
    <property type="entry name" value="5'-Nucleotdase_C"/>
</dbReference>
<dbReference type="Gene3D" id="3.60.21.10">
    <property type="match status" value="1"/>
</dbReference>
<feature type="signal peptide" evidence="2">
    <location>
        <begin position="1"/>
        <end position="20"/>
    </location>
</feature>
<dbReference type="AlphaFoldDB" id="A0A5C8FP03"/>
<dbReference type="PANTHER" id="PTHR11575">
    <property type="entry name" value="5'-NUCLEOTIDASE-RELATED"/>
    <property type="match status" value="1"/>
</dbReference>
<evidence type="ECO:0000256" key="1">
    <source>
        <dbReference type="ARBA" id="ARBA00022729"/>
    </source>
</evidence>
<organism evidence="5 6">
    <name type="scientific">Brachyspira aalborgi</name>
    <dbReference type="NCBI Taxonomy" id="29522"/>
    <lineage>
        <taxon>Bacteria</taxon>
        <taxon>Pseudomonadati</taxon>
        <taxon>Spirochaetota</taxon>
        <taxon>Spirochaetia</taxon>
        <taxon>Brachyspirales</taxon>
        <taxon>Brachyspiraceae</taxon>
        <taxon>Brachyspira</taxon>
    </lineage>
</organism>
<evidence type="ECO:0000313" key="6">
    <source>
        <dbReference type="Proteomes" id="UP000322307"/>
    </source>
</evidence>
<dbReference type="SUPFAM" id="SSF55816">
    <property type="entry name" value="5'-nucleotidase (syn. UDP-sugar hydrolase), C-terminal domain"/>
    <property type="match status" value="1"/>
</dbReference>
<dbReference type="InterPro" id="IPR029052">
    <property type="entry name" value="Metallo-depent_PP-like"/>
</dbReference>
<dbReference type="CDD" id="cd00845">
    <property type="entry name" value="MPP_UshA_N_like"/>
    <property type="match status" value="1"/>
</dbReference>
<dbReference type="Proteomes" id="UP000322307">
    <property type="component" value="Unassembled WGS sequence"/>
</dbReference>
<keyword evidence="2" id="KW-0547">Nucleotide-binding</keyword>
<evidence type="ECO:0000313" key="5">
    <source>
        <dbReference type="EMBL" id="TXJ51300.1"/>
    </source>
</evidence>
<sequence>MIKKFIYVLIFIIISAFAFSCGQTKKSDNSGNLTIIHMNDTHGRDEEEIIITKGDNPQTNHKYGAARRAAYIKEIKATNDNVLILHAGDTITGSVFSIVYQGMDEVEIMNDLGVQVSTLGNHEFDYGIEQLNNIIKKRNFPTISCNVKVISTGENYIKPYIITNINNLNVAIIGVLQSETMNITQGLDYIMIEDEIESLKNLIKDIPLHTTNDITILLSHSGFDTDKKIAEEIPNTFDIIIGSHTHTVLKEPFIIGNTMIVQAGQYGEYIGTIDIKLKGGKYSHSNYKLTRLDESIEEDLNMLSVISNMQIEVDKEFDSKIAVLPYALTDENVREKSIALGNFVSDIVASSQNNIDIALINSGSLRGFLPKGKITLANIYEFFPFDNLIILTTMKGKDLKNILELSASRRGEGAFLQVSKNALLKFDSNGKILEAYIKGKEINDNEKYIIAVADYIFNGGEKYIDENGKPLFQYGENFIYTGLDIRDLIIKTLKEYEKVPESVIDNSERIIFN</sequence>
<dbReference type="SUPFAM" id="SSF56300">
    <property type="entry name" value="Metallo-dependent phosphatases"/>
    <property type="match status" value="1"/>
</dbReference>
<dbReference type="GO" id="GO:0009166">
    <property type="term" value="P:nucleotide catabolic process"/>
    <property type="evidence" value="ECO:0007669"/>
    <property type="project" value="InterPro"/>
</dbReference>
<evidence type="ECO:0000259" key="3">
    <source>
        <dbReference type="Pfam" id="PF00149"/>
    </source>
</evidence>
<dbReference type="GO" id="GO:0030288">
    <property type="term" value="C:outer membrane-bounded periplasmic space"/>
    <property type="evidence" value="ECO:0007669"/>
    <property type="project" value="TreeGrafter"/>
</dbReference>
<dbReference type="EMBL" id="SAYE01000009">
    <property type="protein sequence ID" value="TXJ51300.1"/>
    <property type="molecule type" value="Genomic_DNA"/>
</dbReference>
<dbReference type="Pfam" id="PF00149">
    <property type="entry name" value="Metallophos"/>
    <property type="match status" value="1"/>
</dbReference>
<accession>A0A5C8FP03</accession>
<dbReference type="InterPro" id="IPR036907">
    <property type="entry name" value="5'-Nucleotdase_C_sf"/>
</dbReference>
<dbReference type="GO" id="GO:0016787">
    <property type="term" value="F:hydrolase activity"/>
    <property type="evidence" value="ECO:0007669"/>
    <property type="project" value="UniProtKB-KW"/>
</dbReference>
<dbReference type="PROSITE" id="PS51257">
    <property type="entry name" value="PROKAR_LIPOPROTEIN"/>
    <property type="match status" value="1"/>
</dbReference>
<reference evidence="5 6" key="1">
    <citation type="journal article" date="1992" name="Lakartidningen">
        <title>[Penicillin V and not amoxicillin is the first choice preparation in acute otitis].</title>
        <authorList>
            <person name="Kamme C."/>
            <person name="Lundgren K."/>
            <person name="Prellner K."/>
        </authorList>
    </citation>
    <scope>NUCLEOTIDE SEQUENCE [LARGE SCALE GENOMIC DNA]</scope>
    <source>
        <strain evidence="5 6">PC3939II</strain>
    </source>
</reference>